<evidence type="ECO:0000256" key="3">
    <source>
        <dbReference type="ARBA" id="ARBA00022989"/>
    </source>
</evidence>
<dbReference type="Proteomes" id="UP000821866">
    <property type="component" value="Chromosome 11"/>
</dbReference>
<evidence type="ECO:0000313" key="6">
    <source>
        <dbReference type="EMBL" id="KAH8035419.1"/>
    </source>
</evidence>
<evidence type="ECO:0000256" key="4">
    <source>
        <dbReference type="ARBA" id="ARBA00023136"/>
    </source>
</evidence>
<gene>
    <name evidence="6" type="ORF">HPB51_005143</name>
</gene>
<reference evidence="6" key="1">
    <citation type="journal article" date="2020" name="Cell">
        <title>Large-Scale Comparative Analyses of Tick Genomes Elucidate Their Genetic Diversity and Vector Capacities.</title>
        <authorList>
            <consortium name="Tick Genome and Microbiome Consortium (TIGMIC)"/>
            <person name="Jia N."/>
            <person name="Wang J."/>
            <person name="Shi W."/>
            <person name="Du L."/>
            <person name="Sun Y."/>
            <person name="Zhan W."/>
            <person name="Jiang J.F."/>
            <person name="Wang Q."/>
            <person name="Zhang B."/>
            <person name="Ji P."/>
            <person name="Bell-Sakyi L."/>
            <person name="Cui X.M."/>
            <person name="Yuan T.T."/>
            <person name="Jiang B.G."/>
            <person name="Yang W.F."/>
            <person name="Lam T.T."/>
            <person name="Chang Q.C."/>
            <person name="Ding S.J."/>
            <person name="Wang X.J."/>
            <person name="Zhu J.G."/>
            <person name="Ruan X.D."/>
            <person name="Zhao L."/>
            <person name="Wei J.T."/>
            <person name="Ye R.Z."/>
            <person name="Que T.C."/>
            <person name="Du C.H."/>
            <person name="Zhou Y.H."/>
            <person name="Cheng J.X."/>
            <person name="Dai P.F."/>
            <person name="Guo W.B."/>
            <person name="Han X.H."/>
            <person name="Huang E.J."/>
            <person name="Li L.F."/>
            <person name="Wei W."/>
            <person name="Gao Y.C."/>
            <person name="Liu J.Z."/>
            <person name="Shao H.Z."/>
            <person name="Wang X."/>
            <person name="Wang C.C."/>
            <person name="Yang T.C."/>
            <person name="Huo Q.B."/>
            <person name="Li W."/>
            <person name="Chen H.Y."/>
            <person name="Chen S.E."/>
            <person name="Zhou L.G."/>
            <person name="Ni X.B."/>
            <person name="Tian J.H."/>
            <person name="Sheng Y."/>
            <person name="Liu T."/>
            <person name="Pan Y.S."/>
            <person name="Xia L.Y."/>
            <person name="Li J."/>
            <person name="Zhao F."/>
            <person name="Cao W.C."/>
        </authorList>
    </citation>
    <scope>NUCLEOTIDE SEQUENCE</scope>
    <source>
        <strain evidence="6">Rmic-2018</strain>
    </source>
</reference>
<keyword evidence="3 5" id="KW-1133">Transmembrane helix</keyword>
<keyword evidence="4 5" id="KW-0472">Membrane</keyword>
<evidence type="ECO:0000256" key="1">
    <source>
        <dbReference type="ARBA" id="ARBA00004141"/>
    </source>
</evidence>
<sequence length="83" mass="9019">MVMDVLSQRQCLVTSVCLQYFFLSVFLFLLLESAYVCRLLCPTLVPVTFNGFSVGLAGFGFPAIVTGASAGTLGDKYTRHGQM</sequence>
<dbReference type="GO" id="GO:0004930">
    <property type="term" value="F:G protein-coupled receptor activity"/>
    <property type="evidence" value="ECO:0007669"/>
    <property type="project" value="InterPro"/>
</dbReference>
<comment type="caution">
    <text evidence="6">The sequence shown here is derived from an EMBL/GenBank/DDBJ whole genome shotgun (WGS) entry which is preliminary data.</text>
</comment>
<evidence type="ECO:0000256" key="5">
    <source>
        <dbReference type="SAM" id="Phobius"/>
    </source>
</evidence>
<name>A0A9J6ELP2_RHIMP</name>
<feature type="transmembrane region" description="Helical" evidence="5">
    <location>
        <begin position="51"/>
        <end position="73"/>
    </location>
</feature>
<feature type="transmembrane region" description="Helical" evidence="5">
    <location>
        <begin position="12"/>
        <end position="31"/>
    </location>
</feature>
<accession>A0A9J6ELP2</accession>
<reference evidence="6" key="2">
    <citation type="submission" date="2021-09" db="EMBL/GenBank/DDBJ databases">
        <authorList>
            <person name="Jia N."/>
            <person name="Wang J."/>
            <person name="Shi W."/>
            <person name="Du L."/>
            <person name="Sun Y."/>
            <person name="Zhan W."/>
            <person name="Jiang J."/>
            <person name="Wang Q."/>
            <person name="Zhang B."/>
            <person name="Ji P."/>
            <person name="Sakyi L.B."/>
            <person name="Cui X."/>
            <person name="Yuan T."/>
            <person name="Jiang B."/>
            <person name="Yang W."/>
            <person name="Lam T.T.-Y."/>
            <person name="Chang Q."/>
            <person name="Ding S."/>
            <person name="Wang X."/>
            <person name="Zhu J."/>
            <person name="Ruan X."/>
            <person name="Zhao L."/>
            <person name="Wei J."/>
            <person name="Que T."/>
            <person name="Du C."/>
            <person name="Cheng J."/>
            <person name="Dai P."/>
            <person name="Han X."/>
            <person name="Huang E."/>
            <person name="Gao Y."/>
            <person name="Liu J."/>
            <person name="Shao H."/>
            <person name="Ye R."/>
            <person name="Li L."/>
            <person name="Wei W."/>
            <person name="Wang X."/>
            <person name="Wang C."/>
            <person name="Huo Q."/>
            <person name="Li W."/>
            <person name="Guo W."/>
            <person name="Chen H."/>
            <person name="Chen S."/>
            <person name="Zhou L."/>
            <person name="Zhou L."/>
            <person name="Ni X."/>
            <person name="Tian J."/>
            <person name="Zhou Y."/>
            <person name="Sheng Y."/>
            <person name="Liu T."/>
            <person name="Pan Y."/>
            <person name="Xia L."/>
            <person name="Li J."/>
            <person name="Zhao F."/>
            <person name="Cao W."/>
        </authorList>
    </citation>
    <scope>NUCLEOTIDE SEQUENCE</scope>
    <source>
        <strain evidence="6">Rmic-2018</strain>
        <tissue evidence="6">Larvae</tissue>
    </source>
</reference>
<protein>
    <submittedName>
        <fullName evidence="6">Uncharacterized protein</fullName>
    </submittedName>
</protein>
<dbReference type="EMBL" id="JABSTU010000003">
    <property type="protein sequence ID" value="KAH8035419.1"/>
    <property type="molecule type" value="Genomic_DNA"/>
</dbReference>
<comment type="subcellular location">
    <subcellularLocation>
        <location evidence="1">Membrane</location>
        <topology evidence="1">Multi-pass membrane protein</topology>
    </subcellularLocation>
</comment>
<dbReference type="Gene3D" id="1.20.1070.10">
    <property type="entry name" value="Rhodopsin 7-helix transmembrane proteins"/>
    <property type="match status" value="1"/>
</dbReference>
<dbReference type="AlphaFoldDB" id="A0A9J6ELP2"/>
<organism evidence="6 7">
    <name type="scientific">Rhipicephalus microplus</name>
    <name type="common">Cattle tick</name>
    <name type="synonym">Boophilus microplus</name>
    <dbReference type="NCBI Taxonomy" id="6941"/>
    <lineage>
        <taxon>Eukaryota</taxon>
        <taxon>Metazoa</taxon>
        <taxon>Ecdysozoa</taxon>
        <taxon>Arthropoda</taxon>
        <taxon>Chelicerata</taxon>
        <taxon>Arachnida</taxon>
        <taxon>Acari</taxon>
        <taxon>Parasitiformes</taxon>
        <taxon>Ixodida</taxon>
        <taxon>Ixodoidea</taxon>
        <taxon>Ixodidae</taxon>
        <taxon>Rhipicephalinae</taxon>
        <taxon>Rhipicephalus</taxon>
        <taxon>Boophilus</taxon>
    </lineage>
</organism>
<dbReference type="GO" id="GO:0016020">
    <property type="term" value="C:membrane"/>
    <property type="evidence" value="ECO:0007669"/>
    <property type="project" value="UniProtKB-SubCell"/>
</dbReference>
<dbReference type="Pfam" id="PF00002">
    <property type="entry name" value="7tm_2"/>
    <property type="match status" value="1"/>
</dbReference>
<keyword evidence="7" id="KW-1185">Reference proteome</keyword>
<evidence type="ECO:0000313" key="7">
    <source>
        <dbReference type="Proteomes" id="UP000821866"/>
    </source>
</evidence>
<dbReference type="InterPro" id="IPR000832">
    <property type="entry name" value="GPCR_2_secretin-like"/>
</dbReference>
<evidence type="ECO:0000256" key="2">
    <source>
        <dbReference type="ARBA" id="ARBA00022692"/>
    </source>
</evidence>
<proteinExistence type="predicted"/>
<keyword evidence="2 5" id="KW-0812">Transmembrane</keyword>